<sequence length="43" mass="5005">MRFHKALEHVQGTDFCKDRVAAKFEFLVLKLSFLTIHSDIPKS</sequence>
<evidence type="ECO:0000313" key="1">
    <source>
        <dbReference type="EMBL" id="RMU46771.1"/>
    </source>
</evidence>
<evidence type="ECO:0000313" key="2">
    <source>
        <dbReference type="Proteomes" id="UP000280395"/>
    </source>
</evidence>
<gene>
    <name evidence="1" type="ORF">ALP29_200655</name>
</gene>
<reference evidence="1 2" key="1">
    <citation type="submission" date="2018-08" db="EMBL/GenBank/DDBJ databases">
        <title>Recombination of ecologically and evolutionarily significant loci maintains genetic cohesion in the Pseudomonas syringae species complex.</title>
        <authorList>
            <person name="Dillon M."/>
            <person name="Thakur S."/>
            <person name="Almeida R.N.D."/>
            <person name="Weir B.S."/>
            <person name="Guttman D.S."/>
        </authorList>
    </citation>
    <scope>NUCLEOTIDE SEQUENCE [LARGE SCALE GENOMIC DNA]</scope>
    <source>
        <strain evidence="1 2">ICMP 14479</strain>
    </source>
</reference>
<accession>A0A3M5ULG3</accession>
<protein>
    <submittedName>
        <fullName evidence="1">Uncharacterized protein</fullName>
    </submittedName>
</protein>
<dbReference type="AlphaFoldDB" id="A0A3M5ULG3"/>
<proteinExistence type="predicted"/>
<dbReference type="Proteomes" id="UP000280395">
    <property type="component" value="Unassembled WGS sequence"/>
</dbReference>
<organism evidence="1 2">
    <name type="scientific">Pseudomonas syringae pv. avii</name>
    <dbReference type="NCBI Taxonomy" id="663959"/>
    <lineage>
        <taxon>Bacteria</taxon>
        <taxon>Pseudomonadati</taxon>
        <taxon>Pseudomonadota</taxon>
        <taxon>Gammaproteobacteria</taxon>
        <taxon>Pseudomonadales</taxon>
        <taxon>Pseudomonadaceae</taxon>
        <taxon>Pseudomonas</taxon>
        <taxon>Pseudomonas syringae</taxon>
    </lineage>
</organism>
<dbReference type="EMBL" id="RBUA01001261">
    <property type="protein sequence ID" value="RMU46771.1"/>
    <property type="molecule type" value="Genomic_DNA"/>
</dbReference>
<name>A0A3M5ULG3_PSESX</name>
<comment type="caution">
    <text evidence="1">The sequence shown here is derived from an EMBL/GenBank/DDBJ whole genome shotgun (WGS) entry which is preliminary data.</text>
</comment>